<accession>A0A9W8DL25</accession>
<feature type="compositionally biased region" description="Low complexity" evidence="2">
    <location>
        <begin position="398"/>
        <end position="410"/>
    </location>
</feature>
<organism evidence="3 4">
    <name type="scientific">Tieghemiomyces parasiticus</name>
    <dbReference type="NCBI Taxonomy" id="78921"/>
    <lineage>
        <taxon>Eukaryota</taxon>
        <taxon>Fungi</taxon>
        <taxon>Fungi incertae sedis</taxon>
        <taxon>Zoopagomycota</taxon>
        <taxon>Kickxellomycotina</taxon>
        <taxon>Dimargaritomycetes</taxon>
        <taxon>Dimargaritales</taxon>
        <taxon>Dimargaritaceae</taxon>
        <taxon>Tieghemiomyces</taxon>
    </lineage>
</organism>
<gene>
    <name evidence="3" type="ORF">IWQ60_009478</name>
</gene>
<dbReference type="EMBL" id="JANBPT010000797">
    <property type="protein sequence ID" value="KAJ1912824.1"/>
    <property type="molecule type" value="Genomic_DNA"/>
</dbReference>
<feature type="region of interest" description="Disordered" evidence="2">
    <location>
        <begin position="338"/>
        <end position="357"/>
    </location>
</feature>
<sequence>MAENFMLRAFSALPKLPLTTMFAMDFWQIIAAIVLVVLCVVCSNVKATDDDFTNANMSLLHTGQPPATFDNAVRDNAQFPRRPLEISGSLRCNDFNGDGHQAEPRMTEAEMLRRIDRARADAEAQIASERTKSDTLLFAERSGARARITAERAERAKAEAMISIERAERARVEEQISAERIERARVEAQISVERAEAEDRISAERAEAEDRISAERAEAEERMVATCTRFKADAEEKMVATCTKFKADAEAVITATCAKIDDNVEAKAKAKAEAMIAAERAKIKADAEALIAAKCARIKAEAKALIAAERDKAKSKVRVYAAESETYLAETNQMEAAEGGVREGRRGGDVITSHREVHERQAYYEIDDERPHKIPRGASQPSPRPHHRQGMEADNDPAAASTAGSRAARGCTGPSGRKMPPPTRLYASSCEAFEYREEDH</sequence>
<reference evidence="3" key="1">
    <citation type="submission" date="2022-07" db="EMBL/GenBank/DDBJ databases">
        <title>Phylogenomic reconstructions and comparative analyses of Kickxellomycotina fungi.</title>
        <authorList>
            <person name="Reynolds N.K."/>
            <person name="Stajich J.E."/>
            <person name="Barry K."/>
            <person name="Grigoriev I.V."/>
            <person name="Crous P."/>
            <person name="Smith M.E."/>
        </authorList>
    </citation>
    <scope>NUCLEOTIDE SEQUENCE</scope>
    <source>
        <strain evidence="3">RSA 861</strain>
    </source>
</reference>
<proteinExistence type="predicted"/>
<dbReference type="AlphaFoldDB" id="A0A9W8DL25"/>
<feature type="region of interest" description="Disordered" evidence="2">
    <location>
        <begin position="366"/>
        <end position="440"/>
    </location>
</feature>
<evidence type="ECO:0000256" key="1">
    <source>
        <dbReference type="SAM" id="Coils"/>
    </source>
</evidence>
<evidence type="ECO:0000256" key="2">
    <source>
        <dbReference type="SAM" id="MobiDB-lite"/>
    </source>
</evidence>
<dbReference type="Proteomes" id="UP001150569">
    <property type="component" value="Unassembled WGS sequence"/>
</dbReference>
<evidence type="ECO:0000313" key="3">
    <source>
        <dbReference type="EMBL" id="KAJ1912824.1"/>
    </source>
</evidence>
<name>A0A9W8DL25_9FUNG</name>
<feature type="compositionally biased region" description="Basic and acidic residues" evidence="2">
    <location>
        <begin position="340"/>
        <end position="357"/>
    </location>
</feature>
<keyword evidence="4" id="KW-1185">Reference proteome</keyword>
<keyword evidence="1" id="KW-0175">Coiled coil</keyword>
<protein>
    <submittedName>
        <fullName evidence="3">Uncharacterized protein</fullName>
    </submittedName>
</protein>
<feature type="coiled-coil region" evidence="1">
    <location>
        <begin position="112"/>
        <end position="218"/>
    </location>
</feature>
<evidence type="ECO:0000313" key="4">
    <source>
        <dbReference type="Proteomes" id="UP001150569"/>
    </source>
</evidence>
<comment type="caution">
    <text evidence="3">The sequence shown here is derived from an EMBL/GenBank/DDBJ whole genome shotgun (WGS) entry which is preliminary data.</text>
</comment>